<comment type="caution">
    <text evidence="2">The sequence shown here is derived from an EMBL/GenBank/DDBJ whole genome shotgun (WGS) entry which is preliminary data.</text>
</comment>
<accession>A0AAJ1WRC7</accession>
<gene>
    <name evidence="2" type="ORF">J2Z48_002569</name>
</gene>
<keyword evidence="1" id="KW-0472">Membrane</keyword>
<evidence type="ECO:0000313" key="3">
    <source>
        <dbReference type="Proteomes" id="UP001238450"/>
    </source>
</evidence>
<dbReference type="RefSeq" id="WP_307254039.1">
    <property type="nucleotide sequence ID" value="NZ_JAUSUV010000011.1"/>
</dbReference>
<reference evidence="2 3" key="1">
    <citation type="submission" date="2023-07" db="EMBL/GenBank/DDBJ databases">
        <title>Genomic Encyclopedia of Type Strains, Phase IV (KMG-IV): sequencing the most valuable type-strain genomes for metagenomic binning, comparative biology and taxonomic classification.</title>
        <authorList>
            <person name="Goeker M."/>
        </authorList>
    </citation>
    <scope>NUCLEOTIDE SEQUENCE [LARGE SCALE GENOMIC DNA]</scope>
    <source>
        <strain evidence="2 3">DSM 46876</strain>
    </source>
</reference>
<keyword evidence="3" id="KW-1185">Reference proteome</keyword>
<organism evidence="2 3">
    <name type="scientific">Croceifilum oryzae</name>
    <dbReference type="NCBI Taxonomy" id="1553429"/>
    <lineage>
        <taxon>Bacteria</taxon>
        <taxon>Bacillati</taxon>
        <taxon>Bacillota</taxon>
        <taxon>Bacilli</taxon>
        <taxon>Bacillales</taxon>
        <taxon>Thermoactinomycetaceae</taxon>
        <taxon>Croceifilum</taxon>
    </lineage>
</organism>
<protein>
    <submittedName>
        <fullName evidence="2">Stage II sporulation protein R</fullName>
    </submittedName>
</protein>
<dbReference type="Proteomes" id="UP001238450">
    <property type="component" value="Unassembled WGS sequence"/>
</dbReference>
<proteinExistence type="predicted"/>
<dbReference type="NCBIfam" id="TIGR02837">
    <property type="entry name" value="spore_II_R"/>
    <property type="match status" value="1"/>
</dbReference>
<feature type="transmembrane region" description="Helical" evidence="1">
    <location>
        <begin position="6"/>
        <end position="25"/>
    </location>
</feature>
<evidence type="ECO:0000256" key="1">
    <source>
        <dbReference type="SAM" id="Phobius"/>
    </source>
</evidence>
<dbReference type="InterPro" id="IPR014202">
    <property type="entry name" value="Spore_II_R"/>
</dbReference>
<dbReference type="EMBL" id="JAUSUV010000011">
    <property type="protein sequence ID" value="MDQ0418377.1"/>
    <property type="molecule type" value="Genomic_DNA"/>
</dbReference>
<keyword evidence="1" id="KW-0812">Transmembrane</keyword>
<dbReference type="Pfam" id="PF09551">
    <property type="entry name" value="Spore_II_R"/>
    <property type="match status" value="1"/>
</dbReference>
<name>A0AAJ1WRC7_9BACL</name>
<keyword evidence="1" id="KW-1133">Transmembrane helix</keyword>
<dbReference type="AlphaFoldDB" id="A0AAJ1WRC7"/>
<evidence type="ECO:0000313" key="2">
    <source>
        <dbReference type="EMBL" id="MDQ0418377.1"/>
    </source>
</evidence>
<sequence>MKRTYTFFFIGLLLLSVGFTGFMFVEQLRGEKVLPHLSNENDNHDANAQNRIPAEAIRLRVIANSDSSQDQWIKRKVRDEIVAEMQGWAMKPKHIDEARQLIRSKLSSFQKIAQNTLRTYGIQDTVDVTFAKVPFPTKLYGDQVYPAGEYEALRVTIGEGKGENWWCVLFPPLCFIDMSSGEAIPKEATDPTAALSASIGSDHQVYEQKTEKNTSHKKKNPEVKFYLLERLSSLWND</sequence>